<comment type="subcellular location">
    <subcellularLocation>
        <location evidence="1">Membrane</location>
        <topology evidence="1">Multi-pass membrane protein</topology>
    </subcellularLocation>
</comment>
<dbReference type="OrthoDB" id="4161376at2759"/>
<keyword evidence="2" id="KW-0813">Transport</keyword>
<evidence type="ECO:0000256" key="1">
    <source>
        <dbReference type="ARBA" id="ARBA00004141"/>
    </source>
</evidence>
<dbReference type="HOGENOM" id="CLU_000960_25_2_1"/>
<dbReference type="CDD" id="cd06179">
    <property type="entry name" value="MFS_TRI12_like"/>
    <property type="match status" value="1"/>
</dbReference>
<organism evidence="8 9">
    <name type="scientific">[Torrubiella] hemipterigena</name>
    <dbReference type="NCBI Taxonomy" id="1531966"/>
    <lineage>
        <taxon>Eukaryota</taxon>
        <taxon>Fungi</taxon>
        <taxon>Dikarya</taxon>
        <taxon>Ascomycota</taxon>
        <taxon>Pezizomycotina</taxon>
        <taxon>Sordariomycetes</taxon>
        <taxon>Hypocreomycetidae</taxon>
        <taxon>Hypocreales</taxon>
        <taxon>Clavicipitaceae</taxon>
        <taxon>Clavicipitaceae incertae sedis</taxon>
        <taxon>'Torrubiella' clade</taxon>
    </lineage>
</organism>
<feature type="transmembrane region" description="Helical" evidence="6">
    <location>
        <begin position="113"/>
        <end position="133"/>
    </location>
</feature>
<feature type="transmembrane region" description="Helical" evidence="6">
    <location>
        <begin position="414"/>
        <end position="432"/>
    </location>
</feature>
<evidence type="ECO:0000313" key="9">
    <source>
        <dbReference type="Proteomes" id="UP000039046"/>
    </source>
</evidence>
<evidence type="ECO:0000256" key="2">
    <source>
        <dbReference type="ARBA" id="ARBA00022448"/>
    </source>
</evidence>
<dbReference type="InterPro" id="IPR010573">
    <property type="entry name" value="MFS_Str1/Tri12-like"/>
</dbReference>
<keyword evidence="9" id="KW-1185">Reference proteome</keyword>
<gene>
    <name evidence="8" type="ORF">VHEMI06868</name>
</gene>
<feature type="transmembrane region" description="Helical" evidence="6">
    <location>
        <begin position="20"/>
        <end position="45"/>
    </location>
</feature>
<name>A0A0A1TK62_9HYPO</name>
<feature type="transmembrane region" description="Helical" evidence="6">
    <location>
        <begin position="369"/>
        <end position="393"/>
    </location>
</feature>
<dbReference type="InterPro" id="IPR020846">
    <property type="entry name" value="MFS_dom"/>
</dbReference>
<evidence type="ECO:0000256" key="5">
    <source>
        <dbReference type="ARBA" id="ARBA00023136"/>
    </source>
</evidence>
<dbReference type="InterPro" id="IPR036259">
    <property type="entry name" value="MFS_trans_sf"/>
</dbReference>
<evidence type="ECO:0000259" key="7">
    <source>
        <dbReference type="PROSITE" id="PS50850"/>
    </source>
</evidence>
<feature type="transmembrane region" description="Helical" evidence="6">
    <location>
        <begin position="86"/>
        <end position="107"/>
    </location>
</feature>
<dbReference type="SUPFAM" id="SSF103473">
    <property type="entry name" value="MFS general substrate transporter"/>
    <property type="match status" value="1"/>
</dbReference>
<feature type="transmembrane region" description="Helical" evidence="6">
    <location>
        <begin position="492"/>
        <end position="512"/>
    </location>
</feature>
<dbReference type="Pfam" id="PF06609">
    <property type="entry name" value="TRI12"/>
    <property type="match status" value="2"/>
</dbReference>
<proteinExistence type="predicted"/>
<feature type="transmembrane region" description="Helical" evidence="6">
    <location>
        <begin position="252"/>
        <end position="275"/>
    </location>
</feature>
<feature type="domain" description="Major facilitator superfamily (MFS) profile" evidence="7">
    <location>
        <begin position="23"/>
        <end position="519"/>
    </location>
</feature>
<evidence type="ECO:0000256" key="3">
    <source>
        <dbReference type="ARBA" id="ARBA00022692"/>
    </source>
</evidence>
<feature type="transmembrane region" description="Helical" evidence="6">
    <location>
        <begin position="340"/>
        <end position="357"/>
    </location>
</feature>
<dbReference type="GO" id="GO:0005886">
    <property type="term" value="C:plasma membrane"/>
    <property type="evidence" value="ECO:0007669"/>
    <property type="project" value="TreeGrafter"/>
</dbReference>
<sequence>MTSPKADFAANRHYFLSRNFIGSLAAIGLASMAAIGGFSLIAPVLGNIDASIGPDQSIVWVSLSNNLTQAIGLTIAGRLSDIFGRWYFQIGGALLALVGCILAVTAVNVRMLIGANVLIGIGSATQVSFPYLIAELVPVRQGSFASAYIYVLLVPMSALAPNIATVLATRTSVGWRCCYYLLVAINALALVCWVLFYRLPTWDDLVESAGSASTKAKKAQMLKNIDYGGLIFLSSGLLLFLMGISWGGSVYAWNSAAVLSTIILGAVALVCFVFYERRLSRSVALVPMHCFPMGLGLPSVAVLYADHSLEVQGWVKCVIGAPPLFGQITASIFATRIGKLKYQLIIAAIVGAAFYAANASVTPNNEIQVIILLCIGGFALGWVDAVCLVALSITLEDQKEIGTGVSVASSLRTIITTTSATIFTAILFWRLASTIPAIVPPALVEAGLPAHYVDQCVYLLQHNQTRLAEVEGVSASVIATGLDAFKLANSQAYSTVYLATIAFSGVGIICSFMTPSMESYLTDDVARRLRQCFAYRTNNVT</sequence>
<evidence type="ECO:0000313" key="8">
    <source>
        <dbReference type="EMBL" id="CEJ91135.1"/>
    </source>
</evidence>
<dbReference type="EMBL" id="CDHN01000003">
    <property type="protein sequence ID" value="CEJ91135.1"/>
    <property type="molecule type" value="Genomic_DNA"/>
</dbReference>
<feature type="transmembrane region" description="Helical" evidence="6">
    <location>
        <begin position="227"/>
        <end position="246"/>
    </location>
</feature>
<dbReference type="AlphaFoldDB" id="A0A0A1TK62"/>
<dbReference type="PANTHER" id="PTHR23501">
    <property type="entry name" value="MAJOR FACILITATOR SUPERFAMILY"/>
    <property type="match status" value="1"/>
</dbReference>
<keyword evidence="4 6" id="KW-1133">Transmembrane helix</keyword>
<feature type="transmembrane region" description="Helical" evidence="6">
    <location>
        <begin position="179"/>
        <end position="197"/>
    </location>
</feature>
<feature type="transmembrane region" description="Helical" evidence="6">
    <location>
        <begin position="145"/>
        <end position="167"/>
    </location>
</feature>
<feature type="transmembrane region" description="Helical" evidence="6">
    <location>
        <begin position="57"/>
        <end position="79"/>
    </location>
</feature>
<protein>
    <recommendedName>
        <fullName evidence="7">Major facilitator superfamily (MFS) profile domain-containing protein</fullName>
    </recommendedName>
</protein>
<dbReference type="PROSITE" id="PS50850">
    <property type="entry name" value="MFS"/>
    <property type="match status" value="1"/>
</dbReference>
<dbReference type="PANTHER" id="PTHR23501:SF109">
    <property type="entry name" value="MAJOR FACILITATOR SUPERFAMILY (MFS) PROFILE DOMAIN-CONTAINING PROTEIN-RELATED"/>
    <property type="match status" value="1"/>
</dbReference>
<keyword evidence="3 6" id="KW-0812">Transmembrane</keyword>
<dbReference type="InterPro" id="IPR053791">
    <property type="entry name" value="MFS_Tri12-like"/>
</dbReference>
<dbReference type="Gene3D" id="1.20.1250.20">
    <property type="entry name" value="MFS general substrate transporter like domains"/>
    <property type="match status" value="1"/>
</dbReference>
<feature type="transmembrane region" description="Helical" evidence="6">
    <location>
        <begin position="282"/>
        <end position="305"/>
    </location>
</feature>
<dbReference type="Proteomes" id="UP000039046">
    <property type="component" value="Unassembled WGS sequence"/>
</dbReference>
<accession>A0A0A1TK62</accession>
<keyword evidence="5 6" id="KW-0472">Membrane</keyword>
<evidence type="ECO:0000256" key="6">
    <source>
        <dbReference type="SAM" id="Phobius"/>
    </source>
</evidence>
<dbReference type="GO" id="GO:0022857">
    <property type="term" value="F:transmembrane transporter activity"/>
    <property type="evidence" value="ECO:0007669"/>
    <property type="project" value="InterPro"/>
</dbReference>
<reference evidence="8 9" key="1">
    <citation type="journal article" date="2015" name="Genome Announc.">
        <title>Draft Genome Sequence and Gene Annotation of the Entomopathogenic Fungus Verticillium hemipterigenum.</title>
        <authorList>
            <person name="Horn F."/>
            <person name="Habel A."/>
            <person name="Scharf D.H."/>
            <person name="Dworschak J."/>
            <person name="Brakhage A.A."/>
            <person name="Guthke R."/>
            <person name="Hertweck C."/>
            <person name="Linde J."/>
        </authorList>
    </citation>
    <scope>NUCLEOTIDE SEQUENCE [LARGE SCALE GENOMIC DNA]</scope>
</reference>
<evidence type="ECO:0000256" key="4">
    <source>
        <dbReference type="ARBA" id="ARBA00022989"/>
    </source>
</evidence>